<dbReference type="EMBL" id="ML211021">
    <property type="protein sequence ID" value="TFK91421.1"/>
    <property type="molecule type" value="Genomic_DNA"/>
</dbReference>
<keyword evidence="3" id="KW-1185">Reference proteome</keyword>
<dbReference type="InParanoid" id="A0A5C3PPW7"/>
<sequence>MPKIRYGRGFPDNRPPEFSSVTERFYDSSDGTTAESQLFHDVPMNSQHRFCTPPPLDPRLVDPSPSEEDDFPQFTSRPPSPDDFDELTGARPPLPPLPGSKRNPIVVDEDDFEHGGLHRGNTTTASAPKRPTTSCLRPIPSTSQGRQPDAPATKATRTSPRKSKLNAAQPKNASKVLSKVATHGHSPKKASPLSQVAYRAPSERPASPTLFQ</sequence>
<gene>
    <name evidence="2" type="ORF">K466DRAFT_596165</name>
</gene>
<reference evidence="2 3" key="1">
    <citation type="journal article" date="2019" name="Nat. Ecol. Evol.">
        <title>Megaphylogeny resolves global patterns of mushroom evolution.</title>
        <authorList>
            <person name="Varga T."/>
            <person name="Krizsan K."/>
            <person name="Foldi C."/>
            <person name="Dima B."/>
            <person name="Sanchez-Garcia M."/>
            <person name="Sanchez-Ramirez S."/>
            <person name="Szollosi G.J."/>
            <person name="Szarkandi J.G."/>
            <person name="Papp V."/>
            <person name="Albert L."/>
            <person name="Andreopoulos W."/>
            <person name="Angelini C."/>
            <person name="Antonin V."/>
            <person name="Barry K.W."/>
            <person name="Bougher N.L."/>
            <person name="Buchanan P."/>
            <person name="Buyck B."/>
            <person name="Bense V."/>
            <person name="Catcheside P."/>
            <person name="Chovatia M."/>
            <person name="Cooper J."/>
            <person name="Damon W."/>
            <person name="Desjardin D."/>
            <person name="Finy P."/>
            <person name="Geml J."/>
            <person name="Haridas S."/>
            <person name="Hughes K."/>
            <person name="Justo A."/>
            <person name="Karasinski D."/>
            <person name="Kautmanova I."/>
            <person name="Kiss B."/>
            <person name="Kocsube S."/>
            <person name="Kotiranta H."/>
            <person name="LaButti K.M."/>
            <person name="Lechner B.E."/>
            <person name="Liimatainen K."/>
            <person name="Lipzen A."/>
            <person name="Lukacs Z."/>
            <person name="Mihaltcheva S."/>
            <person name="Morgado L.N."/>
            <person name="Niskanen T."/>
            <person name="Noordeloos M.E."/>
            <person name="Ohm R.A."/>
            <person name="Ortiz-Santana B."/>
            <person name="Ovrebo C."/>
            <person name="Racz N."/>
            <person name="Riley R."/>
            <person name="Savchenko A."/>
            <person name="Shiryaev A."/>
            <person name="Soop K."/>
            <person name="Spirin V."/>
            <person name="Szebenyi C."/>
            <person name="Tomsovsky M."/>
            <person name="Tulloss R.E."/>
            <person name="Uehling J."/>
            <person name="Grigoriev I.V."/>
            <person name="Vagvolgyi C."/>
            <person name="Papp T."/>
            <person name="Martin F.M."/>
            <person name="Miettinen O."/>
            <person name="Hibbett D.S."/>
            <person name="Nagy L.G."/>
        </authorList>
    </citation>
    <scope>NUCLEOTIDE SEQUENCE [LARGE SCALE GENOMIC DNA]</scope>
    <source>
        <strain evidence="2 3">HHB13444</strain>
    </source>
</reference>
<dbReference type="Proteomes" id="UP000308197">
    <property type="component" value="Unassembled WGS sequence"/>
</dbReference>
<accession>A0A5C3PPW7</accession>
<evidence type="ECO:0000313" key="2">
    <source>
        <dbReference type="EMBL" id="TFK91421.1"/>
    </source>
</evidence>
<proteinExistence type="predicted"/>
<feature type="compositionally biased region" description="Polar residues" evidence="1">
    <location>
        <begin position="120"/>
        <end position="146"/>
    </location>
</feature>
<evidence type="ECO:0000256" key="1">
    <source>
        <dbReference type="SAM" id="MobiDB-lite"/>
    </source>
</evidence>
<organism evidence="2 3">
    <name type="scientific">Polyporus arcularius HHB13444</name>
    <dbReference type="NCBI Taxonomy" id="1314778"/>
    <lineage>
        <taxon>Eukaryota</taxon>
        <taxon>Fungi</taxon>
        <taxon>Dikarya</taxon>
        <taxon>Basidiomycota</taxon>
        <taxon>Agaricomycotina</taxon>
        <taxon>Agaricomycetes</taxon>
        <taxon>Polyporales</taxon>
        <taxon>Polyporaceae</taxon>
        <taxon>Polyporus</taxon>
    </lineage>
</organism>
<dbReference type="AlphaFoldDB" id="A0A5C3PPW7"/>
<name>A0A5C3PPW7_9APHY</name>
<feature type="region of interest" description="Disordered" evidence="1">
    <location>
        <begin position="1"/>
        <end position="212"/>
    </location>
</feature>
<evidence type="ECO:0000313" key="3">
    <source>
        <dbReference type="Proteomes" id="UP000308197"/>
    </source>
</evidence>
<protein>
    <submittedName>
        <fullName evidence="2">Uncharacterized protein</fullName>
    </submittedName>
</protein>